<feature type="DNA-binding region" description="Homeobox" evidence="5">
    <location>
        <begin position="60"/>
        <end position="119"/>
    </location>
</feature>
<evidence type="ECO:0000256" key="7">
    <source>
        <dbReference type="SAM" id="MobiDB-lite"/>
    </source>
</evidence>
<dbReference type="PANTHER" id="PTHR24323:SF7">
    <property type="entry name" value="HOMEOBOX DOMAIN-CONTAINING PROTEIN"/>
    <property type="match status" value="1"/>
</dbReference>
<keyword evidence="4 5" id="KW-0539">Nucleus</keyword>
<feature type="compositionally biased region" description="Polar residues" evidence="7">
    <location>
        <begin position="25"/>
        <end position="36"/>
    </location>
</feature>
<feature type="compositionally biased region" description="Polar residues" evidence="7">
    <location>
        <begin position="414"/>
        <end position="435"/>
    </location>
</feature>
<keyword evidence="10" id="KW-1185">Reference proteome</keyword>
<evidence type="ECO:0000313" key="9">
    <source>
        <dbReference type="EMBL" id="RKU43821.1"/>
    </source>
</evidence>
<dbReference type="InterPro" id="IPR001356">
    <property type="entry name" value="HD"/>
</dbReference>
<feature type="compositionally biased region" description="Polar residues" evidence="7">
    <location>
        <begin position="265"/>
        <end position="276"/>
    </location>
</feature>
<dbReference type="CDD" id="cd00086">
    <property type="entry name" value="homeodomain"/>
    <property type="match status" value="1"/>
</dbReference>
<feature type="compositionally biased region" description="Polar residues" evidence="7">
    <location>
        <begin position="494"/>
        <end position="504"/>
    </location>
</feature>
<dbReference type="PROSITE" id="PS50071">
    <property type="entry name" value="HOMEOBOX_2"/>
    <property type="match status" value="1"/>
</dbReference>
<organism evidence="9 10">
    <name type="scientific">Coniochaeta pulveracea</name>
    <dbReference type="NCBI Taxonomy" id="177199"/>
    <lineage>
        <taxon>Eukaryota</taxon>
        <taxon>Fungi</taxon>
        <taxon>Dikarya</taxon>
        <taxon>Ascomycota</taxon>
        <taxon>Pezizomycotina</taxon>
        <taxon>Sordariomycetes</taxon>
        <taxon>Sordariomycetidae</taxon>
        <taxon>Coniochaetales</taxon>
        <taxon>Coniochaetaceae</taxon>
        <taxon>Coniochaeta</taxon>
    </lineage>
</organism>
<gene>
    <name evidence="9" type="ORF">DL546_006869</name>
</gene>
<dbReference type="STRING" id="177199.A0A420Y7H5"/>
<evidence type="ECO:0000256" key="4">
    <source>
        <dbReference type="ARBA" id="ARBA00023242"/>
    </source>
</evidence>
<dbReference type="PROSITE" id="PS00027">
    <property type="entry name" value="HOMEOBOX_1"/>
    <property type="match status" value="1"/>
</dbReference>
<accession>A0A420Y7H5</accession>
<feature type="compositionally biased region" description="Low complexity" evidence="7">
    <location>
        <begin position="37"/>
        <end position="54"/>
    </location>
</feature>
<feature type="compositionally biased region" description="Basic and acidic residues" evidence="7">
    <location>
        <begin position="189"/>
        <end position="201"/>
    </location>
</feature>
<comment type="caution">
    <text evidence="9">The sequence shown here is derived from an EMBL/GenBank/DDBJ whole genome shotgun (WGS) entry which is preliminary data.</text>
</comment>
<feature type="compositionally biased region" description="Polar residues" evidence="7">
    <location>
        <begin position="330"/>
        <end position="342"/>
    </location>
</feature>
<feature type="region of interest" description="Disordered" evidence="7">
    <location>
        <begin position="328"/>
        <end position="367"/>
    </location>
</feature>
<dbReference type="OrthoDB" id="6159439at2759"/>
<dbReference type="AlphaFoldDB" id="A0A420Y7H5"/>
<dbReference type="Pfam" id="PF00046">
    <property type="entry name" value="Homeodomain"/>
    <property type="match status" value="1"/>
</dbReference>
<dbReference type="GO" id="GO:0000981">
    <property type="term" value="F:DNA-binding transcription factor activity, RNA polymerase II-specific"/>
    <property type="evidence" value="ECO:0007669"/>
    <property type="project" value="InterPro"/>
</dbReference>
<evidence type="ECO:0000256" key="6">
    <source>
        <dbReference type="RuleBase" id="RU000682"/>
    </source>
</evidence>
<sequence length="656" mass="70716">MDNNVSERTSSSPKLDDVLVNEITNSSTAATGSQEFSSQGQYLSQESQQESSSLDLEKHPKGKRKRTAAKDKAILEAAYHANPKPDKTARLDIVKRVSLNEKEVQIWFQNRRQNDRRKSRPLSPQEIAALRYGGMQILSSDPAAYNNSSHIGSNDHSLDQGQLFAETRPTSPARSEHGVFSFEQDDTSLMDKEDKARRRDSAPLGNEAGSSSSRLMEAADDSFHLSRSFPGPVGYLANRWNTGSSFSTPSSLHRTGDGSVRPESFSMSTPAPNLSSAEVLPAPSSQSSQFRLSLSLEGKAQVIESTTPPHLPPPRPSAEALAALPPVSRPNLQRSNSAQPSVTLPPISTLTGSLSASTAGPLPPRLTRGRSRDVHAWEFCCDADSQEDPLLAQAKYESSGSAIAQISLIRSTSAAGGSIHTGPTSAPLQPSSSAKRNAPLSKEGPRDGSAKKPKLARWSTAAPCLQNSNSTSSKANIQPADKEINNTTKEKSSKISILTSPSGNDSDKENWSPDEDGVPQYRFQSMIADTPSGGTRRPHPPSSTTIYNRSSNPRRTGSHHSRSALPESSPLRPSYGRNSTAPGRYRSGKAMTPTRLEIFEDSPPRTVQRAGKGEDEEVERFMRGDMAGIGNLVTPAKKCDVDAVAGLLSLSQGKWR</sequence>
<dbReference type="Gene3D" id="1.10.10.60">
    <property type="entry name" value="Homeodomain-like"/>
    <property type="match status" value="1"/>
</dbReference>
<keyword evidence="2 5" id="KW-0238">DNA-binding</keyword>
<reference evidence="9 10" key="1">
    <citation type="submission" date="2018-08" db="EMBL/GenBank/DDBJ databases">
        <title>Draft genome of the lignicolous fungus Coniochaeta pulveracea.</title>
        <authorList>
            <person name="Borstlap C.J."/>
            <person name="De Witt R.N."/>
            <person name="Botha A."/>
            <person name="Volschenk H."/>
        </authorList>
    </citation>
    <scope>NUCLEOTIDE SEQUENCE [LARGE SCALE GENOMIC DNA]</scope>
    <source>
        <strain evidence="9 10">CAB683</strain>
    </source>
</reference>
<evidence type="ECO:0000256" key="1">
    <source>
        <dbReference type="ARBA" id="ARBA00004123"/>
    </source>
</evidence>
<evidence type="ECO:0000256" key="3">
    <source>
        <dbReference type="ARBA" id="ARBA00023155"/>
    </source>
</evidence>
<evidence type="ECO:0000256" key="5">
    <source>
        <dbReference type="PROSITE-ProRule" id="PRU00108"/>
    </source>
</evidence>
<dbReference type="SMART" id="SM00389">
    <property type="entry name" value="HOX"/>
    <property type="match status" value="1"/>
</dbReference>
<dbReference type="InterPro" id="IPR017970">
    <property type="entry name" value="Homeobox_CS"/>
</dbReference>
<evidence type="ECO:0000256" key="2">
    <source>
        <dbReference type="ARBA" id="ARBA00023125"/>
    </source>
</evidence>
<evidence type="ECO:0000313" key="10">
    <source>
        <dbReference type="Proteomes" id="UP000275385"/>
    </source>
</evidence>
<comment type="subcellular location">
    <subcellularLocation>
        <location evidence="1 5 6">Nucleus</location>
    </subcellularLocation>
</comment>
<dbReference type="InterPro" id="IPR009057">
    <property type="entry name" value="Homeodomain-like_sf"/>
</dbReference>
<feature type="compositionally biased region" description="Low complexity" evidence="7">
    <location>
        <begin position="348"/>
        <end position="360"/>
    </location>
</feature>
<feature type="domain" description="Homeobox" evidence="8">
    <location>
        <begin position="58"/>
        <end position="118"/>
    </location>
</feature>
<feature type="compositionally biased region" description="Polar residues" evidence="7">
    <location>
        <begin position="244"/>
        <end position="253"/>
    </location>
</feature>
<name>A0A420Y7H5_9PEZI</name>
<dbReference type="SUPFAM" id="SSF46689">
    <property type="entry name" value="Homeodomain-like"/>
    <property type="match status" value="1"/>
</dbReference>
<dbReference type="EMBL" id="QVQW01000038">
    <property type="protein sequence ID" value="RKU43821.1"/>
    <property type="molecule type" value="Genomic_DNA"/>
</dbReference>
<dbReference type="Proteomes" id="UP000275385">
    <property type="component" value="Unassembled WGS sequence"/>
</dbReference>
<feature type="compositionally biased region" description="Polar residues" evidence="7">
    <location>
        <begin position="542"/>
        <end position="555"/>
    </location>
</feature>
<feature type="region of interest" description="Disordered" evidence="7">
    <location>
        <begin position="167"/>
        <end position="215"/>
    </location>
</feature>
<dbReference type="GO" id="GO:0005634">
    <property type="term" value="C:nucleus"/>
    <property type="evidence" value="ECO:0007669"/>
    <property type="project" value="UniProtKB-SubCell"/>
</dbReference>
<feature type="region of interest" description="Disordered" evidence="7">
    <location>
        <begin position="414"/>
        <end position="589"/>
    </location>
</feature>
<keyword evidence="3 5" id="KW-0371">Homeobox</keyword>
<feature type="region of interest" description="Disordered" evidence="7">
    <location>
        <begin position="25"/>
        <end position="72"/>
    </location>
</feature>
<proteinExistence type="predicted"/>
<protein>
    <recommendedName>
        <fullName evidence="8">Homeobox domain-containing protein</fullName>
    </recommendedName>
</protein>
<feature type="compositionally biased region" description="Basic and acidic residues" evidence="7">
    <location>
        <begin position="480"/>
        <end position="493"/>
    </location>
</feature>
<feature type="compositionally biased region" description="Polar residues" evidence="7">
    <location>
        <begin position="465"/>
        <end position="476"/>
    </location>
</feature>
<dbReference type="InterPro" id="IPR051775">
    <property type="entry name" value="Homeobox_domain"/>
</dbReference>
<dbReference type="GO" id="GO:0000976">
    <property type="term" value="F:transcription cis-regulatory region binding"/>
    <property type="evidence" value="ECO:0007669"/>
    <property type="project" value="TreeGrafter"/>
</dbReference>
<dbReference type="PANTHER" id="PTHR24323">
    <property type="entry name" value="CEH-10 HOMEODOMAIN-CONTAINING HOMOLOG"/>
    <property type="match status" value="1"/>
</dbReference>
<feature type="region of interest" description="Disordered" evidence="7">
    <location>
        <begin position="244"/>
        <end position="282"/>
    </location>
</feature>
<evidence type="ECO:0000259" key="8">
    <source>
        <dbReference type="PROSITE" id="PS50071"/>
    </source>
</evidence>